<dbReference type="OMA" id="YSEANDQ"/>
<accession>A0A915HMT2</accession>
<dbReference type="GO" id="GO:0003677">
    <property type="term" value="F:DNA binding"/>
    <property type="evidence" value="ECO:0007669"/>
    <property type="project" value="InterPro"/>
</dbReference>
<name>A0A915HMT2_ROMCU</name>
<dbReference type="PANTHER" id="PTHR10416">
    <property type="entry name" value="DNA POLYMERASE DELTA SUBUNIT 2"/>
    <property type="match status" value="1"/>
</dbReference>
<keyword evidence="2" id="KW-0235">DNA replication</keyword>
<proteinExistence type="inferred from homology"/>
<keyword evidence="4" id="KW-1185">Reference proteome</keyword>
<dbReference type="Proteomes" id="UP000887565">
    <property type="component" value="Unplaced"/>
</dbReference>
<dbReference type="WBParaSite" id="nRc.2.0.1.t02805-RA">
    <property type="protein sequence ID" value="nRc.2.0.1.t02805-RA"/>
    <property type="gene ID" value="nRc.2.0.1.g02805"/>
</dbReference>
<evidence type="ECO:0000256" key="2">
    <source>
        <dbReference type="ARBA" id="ARBA00022705"/>
    </source>
</evidence>
<dbReference type="InterPro" id="IPR007185">
    <property type="entry name" value="DNA_pol_a/d/e_bsu"/>
</dbReference>
<dbReference type="Gene3D" id="3.60.21.50">
    <property type="match status" value="1"/>
</dbReference>
<evidence type="ECO:0000313" key="5">
    <source>
        <dbReference type="WBParaSite" id="nRc.2.0.1.t02805-RA"/>
    </source>
</evidence>
<protein>
    <submittedName>
        <fullName evidence="5">DNA polymerase alpha/delta/epsilon subunit B domain-containing protein</fullName>
    </submittedName>
</protein>
<dbReference type="GO" id="GO:0006271">
    <property type="term" value="P:DNA strand elongation involved in DNA replication"/>
    <property type="evidence" value="ECO:0007669"/>
    <property type="project" value="TreeGrafter"/>
</dbReference>
<dbReference type="InterPro" id="IPR024826">
    <property type="entry name" value="DNA_pol_delta/II_ssu"/>
</dbReference>
<dbReference type="PANTHER" id="PTHR10416:SF0">
    <property type="entry name" value="DNA POLYMERASE DELTA SUBUNIT 2"/>
    <property type="match status" value="1"/>
</dbReference>
<reference evidence="5" key="1">
    <citation type="submission" date="2022-11" db="UniProtKB">
        <authorList>
            <consortium name="WormBaseParasite"/>
        </authorList>
    </citation>
    <scope>IDENTIFICATION</scope>
</reference>
<evidence type="ECO:0000259" key="3">
    <source>
        <dbReference type="Pfam" id="PF04042"/>
    </source>
</evidence>
<dbReference type="GO" id="GO:0043625">
    <property type="term" value="C:delta DNA polymerase complex"/>
    <property type="evidence" value="ECO:0007669"/>
    <property type="project" value="TreeGrafter"/>
</dbReference>
<evidence type="ECO:0000313" key="4">
    <source>
        <dbReference type="Proteomes" id="UP000887565"/>
    </source>
</evidence>
<dbReference type="AlphaFoldDB" id="A0A915HMT2"/>
<evidence type="ECO:0000256" key="1">
    <source>
        <dbReference type="ARBA" id="ARBA00006035"/>
    </source>
</evidence>
<dbReference type="Pfam" id="PF04042">
    <property type="entry name" value="DNA_pol_E_B"/>
    <property type="match status" value="1"/>
</dbReference>
<comment type="similarity">
    <text evidence="1">Belongs to the DNA polymerase delta/II small subunit family.</text>
</comment>
<organism evidence="4 5">
    <name type="scientific">Romanomermis culicivorax</name>
    <name type="common">Nematode worm</name>
    <dbReference type="NCBI Taxonomy" id="13658"/>
    <lineage>
        <taxon>Eukaryota</taxon>
        <taxon>Metazoa</taxon>
        <taxon>Ecdysozoa</taxon>
        <taxon>Nematoda</taxon>
        <taxon>Enoplea</taxon>
        <taxon>Dorylaimia</taxon>
        <taxon>Mermithida</taxon>
        <taxon>Mermithoidea</taxon>
        <taxon>Mermithidae</taxon>
        <taxon>Romanomermis</taxon>
    </lineage>
</organism>
<feature type="domain" description="DNA polymerase alpha/delta/epsilon subunit B" evidence="3">
    <location>
        <begin position="16"/>
        <end position="140"/>
    </location>
</feature>
<sequence length="204" mass="23430">MRARSMRNFARSHRSTSVKVDLMPGEHDPTNKMLPQQPFHKCMLPKSLEYESVNNVTNPFLAEICGTLFLGTSGQNIDDIYRFCDEENRLKIASWILKWRHLAPSSPDTLDCYPFTDNDPFYIEERPDVFFIGNQPEFGCQRFEDDQKRPMVILTLPNFAETGYCALINLKDLKVEPLRFGPLLKAPANDTGNENIEKVISDIP</sequence>